<dbReference type="EMBL" id="KZ679258">
    <property type="protein sequence ID" value="PTB43822.1"/>
    <property type="molecule type" value="Genomic_DNA"/>
</dbReference>
<protein>
    <submittedName>
        <fullName evidence="1">Uncharacterized protein</fullName>
    </submittedName>
</protein>
<sequence>MTTNDDMNWLLLGLSTRLNDLETAVANGNARIAHLDAQIIGLTDEFQRAIAHLKKGVKEVATVFLASGSGDSKTQT</sequence>
<organism evidence="1 2">
    <name type="scientific">Trichoderma asperellum (strain ATCC 204424 / CBS 433.97 / NBRC 101777)</name>
    <dbReference type="NCBI Taxonomy" id="1042311"/>
    <lineage>
        <taxon>Eukaryota</taxon>
        <taxon>Fungi</taxon>
        <taxon>Dikarya</taxon>
        <taxon>Ascomycota</taxon>
        <taxon>Pezizomycotina</taxon>
        <taxon>Sordariomycetes</taxon>
        <taxon>Hypocreomycetidae</taxon>
        <taxon>Hypocreales</taxon>
        <taxon>Hypocreaceae</taxon>
        <taxon>Trichoderma</taxon>
    </lineage>
</organism>
<dbReference type="Proteomes" id="UP000240493">
    <property type="component" value="Unassembled WGS sequence"/>
</dbReference>
<dbReference type="AlphaFoldDB" id="A0A2T3ZG88"/>
<dbReference type="OrthoDB" id="10473941at2759"/>
<name>A0A2T3ZG88_TRIA4</name>
<accession>A0A2T3ZG88</accession>
<gene>
    <name evidence="1" type="ORF">M441DRAFT_54973</name>
</gene>
<evidence type="ECO:0000313" key="1">
    <source>
        <dbReference type="EMBL" id="PTB43822.1"/>
    </source>
</evidence>
<reference evidence="1 2" key="1">
    <citation type="submission" date="2016-07" db="EMBL/GenBank/DDBJ databases">
        <title>Multiple horizontal gene transfer events from other fungi enriched the ability of initially mycotrophic Trichoderma (Ascomycota) to feed on dead plant biomass.</title>
        <authorList>
            <consortium name="DOE Joint Genome Institute"/>
            <person name="Aerts A."/>
            <person name="Atanasova L."/>
            <person name="Chenthamara K."/>
            <person name="Zhang J."/>
            <person name="Grujic M."/>
            <person name="Henrissat B."/>
            <person name="Kuo A."/>
            <person name="Salamov A."/>
            <person name="Lipzen A."/>
            <person name="Labutti K."/>
            <person name="Barry K."/>
            <person name="Miao Y."/>
            <person name="Rahimi M.J."/>
            <person name="Shen Q."/>
            <person name="Grigoriev I.V."/>
            <person name="Kubicek C.P."/>
            <person name="Druzhinina I.S."/>
        </authorList>
    </citation>
    <scope>NUCLEOTIDE SEQUENCE [LARGE SCALE GENOMIC DNA]</scope>
    <source>
        <strain evidence="1 2">CBS 433.97</strain>
    </source>
</reference>
<evidence type="ECO:0000313" key="2">
    <source>
        <dbReference type="Proteomes" id="UP000240493"/>
    </source>
</evidence>
<keyword evidence="2" id="KW-1185">Reference proteome</keyword>
<proteinExistence type="predicted"/>